<reference evidence="1 2" key="1">
    <citation type="journal article" date="2016" name="ISME J.">
        <title>Chasing the elusive Euryarchaeota class WSA2: genomes reveal a uniquely fastidious methyl-reducing methanogen.</title>
        <authorList>
            <person name="Nobu M.K."/>
            <person name="Narihiro T."/>
            <person name="Kuroda K."/>
            <person name="Mei R."/>
            <person name="Liu W.T."/>
        </authorList>
    </citation>
    <scope>NUCLEOTIDE SEQUENCE [LARGE SCALE GENOMIC DNA]</scope>
    <source>
        <strain evidence="1">U1lsi0528_Bin055</strain>
    </source>
</reference>
<comment type="caution">
    <text evidence="1">The sequence shown here is derived from an EMBL/GenBank/DDBJ whole genome shotgun (WGS) entry which is preliminary data.</text>
</comment>
<dbReference type="EMBL" id="LNGC01000003">
    <property type="protein sequence ID" value="KYC53631.1"/>
    <property type="molecule type" value="Genomic_DNA"/>
</dbReference>
<dbReference type="Proteomes" id="UP000075398">
    <property type="component" value="Unassembled WGS sequence"/>
</dbReference>
<evidence type="ECO:0000313" key="2">
    <source>
        <dbReference type="Proteomes" id="UP000075398"/>
    </source>
</evidence>
<dbReference type="STRING" id="1705564.APG08_01009"/>
<name>A0A150J8V1_9EURY</name>
<accession>A0A150J8V1</accession>
<organism evidence="1 2">
    <name type="scientific">Candidatus Methanofastidiosum methylothiophilum</name>
    <dbReference type="NCBI Taxonomy" id="1705564"/>
    <lineage>
        <taxon>Archaea</taxon>
        <taxon>Methanobacteriati</taxon>
        <taxon>Methanobacteriota</taxon>
        <taxon>Stenosarchaea group</taxon>
        <taxon>Candidatus Methanofastidiosia</taxon>
        <taxon>Candidatus Methanofastidiosales</taxon>
        <taxon>Candidatus Methanofastidiosaceae</taxon>
        <taxon>Candidatus Methanofastidiosum</taxon>
    </lineage>
</organism>
<proteinExistence type="predicted"/>
<evidence type="ECO:0000313" key="1">
    <source>
        <dbReference type="EMBL" id="KYC53631.1"/>
    </source>
</evidence>
<protein>
    <submittedName>
        <fullName evidence="1">Uncharacterized protein</fullName>
    </submittedName>
</protein>
<gene>
    <name evidence="1" type="ORF">AMQ22_00161</name>
</gene>
<sequence length="87" mass="9854">MKIVERGIERHTDKPYTVRILVENLNLGTISPGTIPGSVNVKTYDTDLGTYLELTGDTRDVIECETRIVEMNETVKVKDVRKVFSEI</sequence>
<dbReference type="AlphaFoldDB" id="A0A150J8V1"/>